<name>A0ACD3VGA6_9BRAD</name>
<evidence type="ECO:0000313" key="2">
    <source>
        <dbReference type="Proteomes" id="UP000692816"/>
    </source>
</evidence>
<keyword evidence="1" id="KW-0378">Hydrolase</keyword>
<organism evidence="1 2">
    <name type="scientific">Bradyrhizobium quebecense</name>
    <dbReference type="NCBI Taxonomy" id="2748629"/>
    <lineage>
        <taxon>Bacteria</taxon>
        <taxon>Pseudomonadati</taxon>
        <taxon>Pseudomonadota</taxon>
        <taxon>Alphaproteobacteria</taxon>
        <taxon>Hyphomicrobiales</taxon>
        <taxon>Nitrobacteraceae</taxon>
        <taxon>Bradyrhizobium</taxon>
    </lineage>
</organism>
<dbReference type="EMBL" id="CP088282">
    <property type="protein sequence ID" value="UGY05470.1"/>
    <property type="molecule type" value="Genomic_DNA"/>
</dbReference>
<dbReference type="Proteomes" id="UP000692816">
    <property type="component" value="Chromosome"/>
</dbReference>
<evidence type="ECO:0000313" key="1">
    <source>
        <dbReference type="EMBL" id="UGY05470.1"/>
    </source>
</evidence>
<protein>
    <submittedName>
        <fullName evidence="1">Glycoside hydrolase family 5 protein</fullName>
    </submittedName>
</protein>
<proteinExistence type="predicted"/>
<keyword evidence="2" id="KW-1185">Reference proteome</keyword>
<gene>
    <name evidence="1" type="ORF">J4P68_0012355</name>
</gene>
<sequence>MTEPPRYRALFLGAGPRMHCGVGQFTRLLQETIDKLEPGAGAALTLTQTDGRIGEIWRAVGSADSVVCNFPIVAWKRVIARPLLALLFARLRRRNVILIQHEWRRSQRTPADCRQSATRQAVCVSDAPAAPRSASLLQHRSRVDHPMARLSSIPVIIIAAASILLSVAARACPALIEGVPADRITALSRGVNADGWIVDPRSAPPRGLLLELRKAGLTHIRLPVPADFVMPRFATKAEIDSRLQTVDAVLKTLLALGYAVSIDLHSGQHFNALHKDDPPGAMAEMKSAWTALARVMQRYPSDRVFAELLNEPEVDAAQWQGEVRELASFIRQLLPQTTLITGPVNWQRADSLPGFAPLDDPNVVYAIHFYDPMVFTHQAHWDRSEPLHDVVGLPYPIRADDPKVQQLREQLTALDRPKALAMVDRAIPDRGIDKWLEPAAAWQRQYSRPIIINEFGVLKAGAPRDSRLRWLAGVTAYARQQCWGWTHWELSQGFGLADAVTGKADRDVLRALLGTR</sequence>
<accession>A0ACD3VGA6</accession>
<reference evidence="1 2" key="1">
    <citation type="journal article" date="2021" name="Int. J. Syst. Evol. Microbiol.">
        <title>Bradyrhizobium septentrionale sp. nov. (sv. septentrionale) and Bradyrhizobium quebecense sp. nov. (sv. septentrionale) associated with legumes native to Canada possess rearranged symbiosis genes and numerous insertion sequences.</title>
        <authorList>
            <person name="Bromfield E.S.P."/>
            <person name="Cloutier S."/>
        </authorList>
    </citation>
    <scope>NUCLEOTIDE SEQUENCE [LARGE SCALE GENOMIC DNA]</scope>
    <source>
        <strain evidence="1 2">12S5</strain>
    </source>
</reference>